<protein>
    <submittedName>
        <fullName evidence="1">Uncharacterized protein</fullName>
    </submittedName>
</protein>
<dbReference type="RefSeq" id="WP_184793482.1">
    <property type="nucleotide sequence ID" value="NZ_JACHMY010000001.1"/>
</dbReference>
<comment type="caution">
    <text evidence="1">The sequence shown here is derived from an EMBL/GenBank/DDBJ whole genome shotgun (WGS) entry which is preliminary data.</text>
</comment>
<gene>
    <name evidence="1" type="ORF">HDA39_000348</name>
</gene>
<sequence>MMLSGLLVATPAQAATASVTSPDGGALGQVAVAASGNYTLIVKDKSCDARGAVLHFKITGVWSKVSDSSCHGGAVTRGPIAAGHGLRIDFYVCNTNTRTGYKSCSSTKRVTT</sequence>
<dbReference type="EMBL" id="JACHMY010000001">
    <property type="protein sequence ID" value="MBB5833614.1"/>
    <property type="molecule type" value="Genomic_DNA"/>
</dbReference>
<reference evidence="1 2" key="1">
    <citation type="submission" date="2020-08" db="EMBL/GenBank/DDBJ databases">
        <title>Sequencing the genomes of 1000 actinobacteria strains.</title>
        <authorList>
            <person name="Klenk H.-P."/>
        </authorList>
    </citation>
    <scope>NUCLEOTIDE SEQUENCE [LARGE SCALE GENOMIC DNA]</scope>
    <source>
        <strain evidence="1 2">DSM 28967</strain>
    </source>
</reference>
<evidence type="ECO:0000313" key="2">
    <source>
        <dbReference type="Proteomes" id="UP000549971"/>
    </source>
</evidence>
<keyword evidence="2" id="KW-1185">Reference proteome</keyword>
<dbReference type="AlphaFoldDB" id="A0A7W9J0Y4"/>
<proteinExistence type="predicted"/>
<evidence type="ECO:0000313" key="1">
    <source>
        <dbReference type="EMBL" id="MBB5833614.1"/>
    </source>
</evidence>
<accession>A0A7W9J0Y4</accession>
<organism evidence="1 2">
    <name type="scientific">Kribbella italica</name>
    <dbReference type="NCBI Taxonomy" id="1540520"/>
    <lineage>
        <taxon>Bacteria</taxon>
        <taxon>Bacillati</taxon>
        <taxon>Actinomycetota</taxon>
        <taxon>Actinomycetes</taxon>
        <taxon>Propionibacteriales</taxon>
        <taxon>Kribbellaceae</taxon>
        <taxon>Kribbella</taxon>
    </lineage>
</organism>
<dbReference type="Proteomes" id="UP000549971">
    <property type="component" value="Unassembled WGS sequence"/>
</dbReference>
<name>A0A7W9J0Y4_9ACTN</name>